<dbReference type="InterPro" id="IPR020846">
    <property type="entry name" value="MFS_dom"/>
</dbReference>
<feature type="transmembrane region" description="Helical" evidence="8">
    <location>
        <begin position="342"/>
        <end position="362"/>
    </location>
</feature>
<dbReference type="EMBL" id="JACJVQ010000006">
    <property type="protein sequence ID" value="MBB6634224.1"/>
    <property type="molecule type" value="Genomic_DNA"/>
</dbReference>
<feature type="transmembrane region" description="Helical" evidence="8">
    <location>
        <begin position="21"/>
        <end position="42"/>
    </location>
</feature>
<dbReference type="SUPFAM" id="SSF103473">
    <property type="entry name" value="MFS general substrate transporter"/>
    <property type="match status" value="1"/>
</dbReference>
<dbReference type="InterPro" id="IPR011701">
    <property type="entry name" value="MFS"/>
</dbReference>
<evidence type="ECO:0000256" key="4">
    <source>
        <dbReference type="ARBA" id="ARBA00022475"/>
    </source>
</evidence>
<comment type="subcellular location">
    <subcellularLocation>
        <location evidence="1">Cell membrane</location>
        <topology evidence="1">Multi-pass membrane protein</topology>
    </subcellularLocation>
</comment>
<dbReference type="Proteomes" id="UP000535838">
    <property type="component" value="Unassembled WGS sequence"/>
</dbReference>
<gene>
    <name evidence="10" type="ORF">H7B67_08890</name>
</gene>
<keyword evidence="5 8" id="KW-0812">Transmembrane</keyword>
<comment type="similarity">
    <text evidence="2">Belongs to the major facilitator superfamily.</text>
</comment>
<keyword evidence="7 8" id="KW-0472">Membrane</keyword>
<organism evidence="10 11">
    <name type="scientific">Cohnella thailandensis</name>
    <dbReference type="NCBI Taxonomy" id="557557"/>
    <lineage>
        <taxon>Bacteria</taxon>
        <taxon>Bacillati</taxon>
        <taxon>Bacillota</taxon>
        <taxon>Bacilli</taxon>
        <taxon>Bacillales</taxon>
        <taxon>Paenibacillaceae</taxon>
        <taxon>Cohnella</taxon>
    </lineage>
</organism>
<evidence type="ECO:0000256" key="3">
    <source>
        <dbReference type="ARBA" id="ARBA00022448"/>
    </source>
</evidence>
<dbReference type="PROSITE" id="PS50850">
    <property type="entry name" value="MFS"/>
    <property type="match status" value="1"/>
</dbReference>
<keyword evidence="11" id="KW-1185">Reference proteome</keyword>
<comment type="caution">
    <text evidence="10">The sequence shown here is derived from an EMBL/GenBank/DDBJ whole genome shotgun (WGS) entry which is preliminary data.</text>
</comment>
<dbReference type="Pfam" id="PF07690">
    <property type="entry name" value="MFS_1"/>
    <property type="match status" value="1"/>
</dbReference>
<evidence type="ECO:0000256" key="8">
    <source>
        <dbReference type="SAM" id="Phobius"/>
    </source>
</evidence>
<dbReference type="AlphaFoldDB" id="A0A841SQJ4"/>
<feature type="transmembrane region" description="Helical" evidence="8">
    <location>
        <begin position="84"/>
        <end position="103"/>
    </location>
</feature>
<feature type="transmembrane region" description="Helical" evidence="8">
    <location>
        <begin position="222"/>
        <end position="241"/>
    </location>
</feature>
<evidence type="ECO:0000313" key="10">
    <source>
        <dbReference type="EMBL" id="MBB6634224.1"/>
    </source>
</evidence>
<feature type="transmembrane region" description="Helical" evidence="8">
    <location>
        <begin position="54"/>
        <end position="72"/>
    </location>
</feature>
<feature type="transmembrane region" description="Helical" evidence="8">
    <location>
        <begin position="287"/>
        <end position="305"/>
    </location>
</feature>
<dbReference type="PANTHER" id="PTHR43271">
    <property type="entry name" value="BLL2771 PROTEIN"/>
    <property type="match status" value="1"/>
</dbReference>
<evidence type="ECO:0000256" key="5">
    <source>
        <dbReference type="ARBA" id="ARBA00022692"/>
    </source>
</evidence>
<dbReference type="PANTHER" id="PTHR43271:SF2">
    <property type="entry name" value="BLL2771 PROTEIN"/>
    <property type="match status" value="1"/>
</dbReference>
<accession>A0A841SQJ4</accession>
<feature type="transmembrane region" description="Helical" evidence="8">
    <location>
        <begin position="142"/>
        <end position="163"/>
    </location>
</feature>
<keyword evidence="6 8" id="KW-1133">Transmembrane helix</keyword>
<evidence type="ECO:0000259" key="9">
    <source>
        <dbReference type="PROSITE" id="PS50850"/>
    </source>
</evidence>
<reference evidence="10 11" key="1">
    <citation type="submission" date="2020-08" db="EMBL/GenBank/DDBJ databases">
        <title>Cohnella phylogeny.</title>
        <authorList>
            <person name="Dunlap C."/>
        </authorList>
    </citation>
    <scope>NUCLEOTIDE SEQUENCE [LARGE SCALE GENOMIC DNA]</scope>
    <source>
        <strain evidence="10 11">DSM 25241</strain>
    </source>
</reference>
<dbReference type="GO" id="GO:0005886">
    <property type="term" value="C:plasma membrane"/>
    <property type="evidence" value="ECO:0007669"/>
    <property type="project" value="UniProtKB-SubCell"/>
</dbReference>
<evidence type="ECO:0000256" key="1">
    <source>
        <dbReference type="ARBA" id="ARBA00004651"/>
    </source>
</evidence>
<name>A0A841SQJ4_9BACL</name>
<evidence type="ECO:0000313" key="11">
    <source>
        <dbReference type="Proteomes" id="UP000535838"/>
    </source>
</evidence>
<feature type="transmembrane region" description="Helical" evidence="8">
    <location>
        <begin position="374"/>
        <end position="394"/>
    </location>
</feature>
<evidence type="ECO:0000256" key="2">
    <source>
        <dbReference type="ARBA" id="ARBA00008335"/>
    </source>
</evidence>
<sequence>MSNLTAAPPWVHSHYRVTGTLLFVPALFVLSALYVTVPLIPVFAEEFHISLEQAAWSGSAFSLFFALGCLVYGPLSNRLGRKRVIVLGLAALSLATLGTGLISSFKALIAFRCIQGAAAATFSPVALTYAGEVFPPHKRISAIGMISAGFLMAGILGQVWASYLQERLGWHAVFTLLSAVYGLTFLALALFLPSSPAVRKNASVPGSRRAEWRNVLANRHLWLCYGVAVMLLLCFVGMYTALGSILQGRPYELSNMEMLGIRSFGMIGMLCCFVSGPLCARWGSLTVLRGGLLLSIASLFLMSLVRSIYSYSALSVVFVAGIAVLVPSLISLVGDIGGKQRAVATSLYTFILFVGASLGPIVSVRVLSIGQPDALPFLAFAGLLAVGLIHSLFIKHPPRTP</sequence>
<proteinExistence type="inferred from homology"/>
<dbReference type="GO" id="GO:0022857">
    <property type="term" value="F:transmembrane transporter activity"/>
    <property type="evidence" value="ECO:0007669"/>
    <property type="project" value="InterPro"/>
</dbReference>
<evidence type="ECO:0000256" key="6">
    <source>
        <dbReference type="ARBA" id="ARBA00022989"/>
    </source>
</evidence>
<feature type="transmembrane region" description="Helical" evidence="8">
    <location>
        <begin position="109"/>
        <end position="130"/>
    </location>
</feature>
<keyword evidence="3" id="KW-0813">Transport</keyword>
<dbReference type="CDD" id="cd17324">
    <property type="entry name" value="MFS_NepI_like"/>
    <property type="match status" value="1"/>
</dbReference>
<dbReference type="RefSeq" id="WP_185119453.1">
    <property type="nucleotide sequence ID" value="NZ_JACJVQ010000006.1"/>
</dbReference>
<feature type="transmembrane region" description="Helical" evidence="8">
    <location>
        <begin position="311"/>
        <end position="330"/>
    </location>
</feature>
<dbReference type="InterPro" id="IPR036259">
    <property type="entry name" value="MFS_trans_sf"/>
</dbReference>
<dbReference type="Gene3D" id="1.20.1250.20">
    <property type="entry name" value="MFS general substrate transporter like domains"/>
    <property type="match status" value="1"/>
</dbReference>
<evidence type="ECO:0000256" key="7">
    <source>
        <dbReference type="ARBA" id="ARBA00023136"/>
    </source>
</evidence>
<protein>
    <submittedName>
        <fullName evidence="10">MFS transporter</fullName>
    </submittedName>
</protein>
<keyword evidence="4" id="KW-1003">Cell membrane</keyword>
<feature type="transmembrane region" description="Helical" evidence="8">
    <location>
        <begin position="169"/>
        <end position="192"/>
    </location>
</feature>
<feature type="domain" description="Major facilitator superfamily (MFS) profile" evidence="9">
    <location>
        <begin position="17"/>
        <end position="399"/>
    </location>
</feature>
<feature type="transmembrane region" description="Helical" evidence="8">
    <location>
        <begin position="261"/>
        <end position="280"/>
    </location>
</feature>